<dbReference type="PROSITE" id="PS50994">
    <property type="entry name" value="INTEGRASE"/>
    <property type="match status" value="1"/>
</dbReference>
<gene>
    <name evidence="3" type="ORF">ACEWY4_014225</name>
</gene>
<dbReference type="InterPro" id="IPR050951">
    <property type="entry name" value="Retrovirus_Pol_polyprotein"/>
</dbReference>
<feature type="domain" description="Integrase catalytic" evidence="2">
    <location>
        <begin position="1"/>
        <end position="135"/>
    </location>
</feature>
<evidence type="ECO:0000313" key="3">
    <source>
        <dbReference type="EMBL" id="KAL2089537.1"/>
    </source>
</evidence>
<reference evidence="3 4" key="1">
    <citation type="submission" date="2024-09" db="EMBL/GenBank/DDBJ databases">
        <title>A chromosome-level genome assembly of Gray's grenadier anchovy, Coilia grayii.</title>
        <authorList>
            <person name="Fu Z."/>
        </authorList>
    </citation>
    <scope>NUCLEOTIDE SEQUENCE [LARGE SCALE GENOMIC DNA]</scope>
    <source>
        <strain evidence="3">G4</strain>
        <tissue evidence="3">Muscle</tissue>
    </source>
</reference>
<sequence>MFSLSLTCLVKYSLAIPTRDQRAVTVAKVLVNEWFYKFGVPARIHSDQGRCFEAALIQQLCDLYGVQKSRTTPYHPAGNGQCERFNRTLHNLLRTLPVSQKRDWVACLPHLLFCYNTTPHSVTGESPYFLLFGQEPRLPLDFLLGTVPAPVVGTVHDWVEEHQARLQTAFKDAGDHLRAAASKRKEAHDCQVQNAPLVVGQLVYLRELGMRGCHKIQDFWSSVVYVVVKAPPHNGGVYTIAPVTDRSNVRHVHRSHLKARKGSDGQAGVPPGAVPVAEAAVRVEEELDGDLALLPPVSPAIRADTDYRKCHYSSGPLRHFRESAQWGKMYGGYDCSDGRDFGPDPYPGSICQRANVTTDYPAHSRASF</sequence>
<feature type="chain" id="PRO_5044756164" description="Integrase catalytic domain-containing protein" evidence="1">
    <location>
        <begin position="16"/>
        <end position="368"/>
    </location>
</feature>
<dbReference type="InterPro" id="IPR001584">
    <property type="entry name" value="Integrase_cat-core"/>
</dbReference>
<organism evidence="3 4">
    <name type="scientific">Coilia grayii</name>
    <name type="common">Gray's grenadier anchovy</name>
    <dbReference type="NCBI Taxonomy" id="363190"/>
    <lineage>
        <taxon>Eukaryota</taxon>
        <taxon>Metazoa</taxon>
        <taxon>Chordata</taxon>
        <taxon>Craniata</taxon>
        <taxon>Vertebrata</taxon>
        <taxon>Euteleostomi</taxon>
        <taxon>Actinopterygii</taxon>
        <taxon>Neopterygii</taxon>
        <taxon>Teleostei</taxon>
        <taxon>Clupei</taxon>
        <taxon>Clupeiformes</taxon>
        <taxon>Clupeoidei</taxon>
        <taxon>Engraulidae</taxon>
        <taxon>Coilinae</taxon>
        <taxon>Coilia</taxon>
    </lineage>
</organism>
<dbReference type="InterPro" id="IPR036397">
    <property type="entry name" value="RNaseH_sf"/>
</dbReference>
<proteinExistence type="predicted"/>
<accession>A0ABD1JRP6</accession>
<evidence type="ECO:0000313" key="4">
    <source>
        <dbReference type="Proteomes" id="UP001591681"/>
    </source>
</evidence>
<dbReference type="Pfam" id="PF00665">
    <property type="entry name" value="rve"/>
    <property type="match status" value="1"/>
</dbReference>
<dbReference type="Gene3D" id="3.30.420.10">
    <property type="entry name" value="Ribonuclease H-like superfamily/Ribonuclease H"/>
    <property type="match status" value="1"/>
</dbReference>
<dbReference type="SUPFAM" id="SSF53098">
    <property type="entry name" value="Ribonuclease H-like"/>
    <property type="match status" value="1"/>
</dbReference>
<protein>
    <recommendedName>
        <fullName evidence="2">Integrase catalytic domain-containing protein</fullName>
    </recommendedName>
</protein>
<evidence type="ECO:0000259" key="2">
    <source>
        <dbReference type="PROSITE" id="PS50994"/>
    </source>
</evidence>
<dbReference type="PANTHER" id="PTHR37984:SF15">
    <property type="entry name" value="INTEGRASE CATALYTIC DOMAIN-CONTAINING PROTEIN"/>
    <property type="match status" value="1"/>
</dbReference>
<dbReference type="Proteomes" id="UP001591681">
    <property type="component" value="Unassembled WGS sequence"/>
</dbReference>
<dbReference type="PANTHER" id="PTHR37984">
    <property type="entry name" value="PROTEIN CBG26694"/>
    <property type="match status" value="1"/>
</dbReference>
<comment type="caution">
    <text evidence="3">The sequence shown here is derived from an EMBL/GenBank/DDBJ whole genome shotgun (WGS) entry which is preliminary data.</text>
</comment>
<feature type="signal peptide" evidence="1">
    <location>
        <begin position="1"/>
        <end position="15"/>
    </location>
</feature>
<dbReference type="AlphaFoldDB" id="A0ABD1JRP6"/>
<name>A0ABD1JRP6_9TELE</name>
<evidence type="ECO:0000256" key="1">
    <source>
        <dbReference type="SAM" id="SignalP"/>
    </source>
</evidence>
<keyword evidence="4" id="KW-1185">Reference proteome</keyword>
<dbReference type="EMBL" id="JBHFQA010000012">
    <property type="protein sequence ID" value="KAL2089537.1"/>
    <property type="molecule type" value="Genomic_DNA"/>
</dbReference>
<dbReference type="InterPro" id="IPR012337">
    <property type="entry name" value="RNaseH-like_sf"/>
</dbReference>
<dbReference type="FunFam" id="3.30.420.10:FF:000032">
    <property type="entry name" value="Retrovirus-related Pol polyprotein from transposon 297-like Protein"/>
    <property type="match status" value="1"/>
</dbReference>
<keyword evidence="1" id="KW-0732">Signal</keyword>